<dbReference type="EMBL" id="JAPFFM010000020">
    <property type="protein sequence ID" value="KAJ6682874.1"/>
    <property type="molecule type" value="Genomic_DNA"/>
</dbReference>
<evidence type="ECO:0000313" key="1">
    <source>
        <dbReference type="EMBL" id="KAJ6682874.1"/>
    </source>
</evidence>
<reference evidence="1" key="2">
    <citation type="journal article" date="2023" name="Int. J. Mol. Sci.">
        <title>De Novo Assembly and Annotation of 11 Diverse Shrub Willow (Salix) Genomes Reveals Novel Gene Organization in Sex-Linked Regions.</title>
        <authorList>
            <person name="Hyden B."/>
            <person name="Feng K."/>
            <person name="Yates T.B."/>
            <person name="Jawdy S."/>
            <person name="Cereghino C."/>
            <person name="Smart L.B."/>
            <person name="Muchero W."/>
        </authorList>
    </citation>
    <scope>NUCLEOTIDE SEQUENCE</scope>
    <source>
        <tissue evidence="1">Shoot tip</tissue>
    </source>
</reference>
<evidence type="ECO:0000313" key="2">
    <source>
        <dbReference type="Proteomes" id="UP001151752"/>
    </source>
</evidence>
<keyword evidence="1" id="KW-0067">ATP-binding</keyword>
<keyword evidence="1" id="KW-0378">Hydrolase</keyword>
<sequence length="153" mass="16579">MSTGRKDNWDDEYSIIGDKGEIGFIDFEDDKSVCNYDAATEGPIAISIPFPFVKGKPQSILVGEISKCGVTVANTTSDPGGTLGGQDILLKSCRLVYFVSERTSICQLKCRKTKWILGGIFARGQSSSATRYTYHLVILQTKGDGAAHICGIF</sequence>
<dbReference type="Proteomes" id="UP001151752">
    <property type="component" value="Chromosome 5"/>
</dbReference>
<keyword evidence="2" id="KW-1185">Reference proteome</keyword>
<organism evidence="1 2">
    <name type="scientific">Salix koriyanagi</name>
    <dbReference type="NCBI Taxonomy" id="2511006"/>
    <lineage>
        <taxon>Eukaryota</taxon>
        <taxon>Viridiplantae</taxon>
        <taxon>Streptophyta</taxon>
        <taxon>Embryophyta</taxon>
        <taxon>Tracheophyta</taxon>
        <taxon>Spermatophyta</taxon>
        <taxon>Magnoliopsida</taxon>
        <taxon>eudicotyledons</taxon>
        <taxon>Gunneridae</taxon>
        <taxon>Pentapetalae</taxon>
        <taxon>rosids</taxon>
        <taxon>fabids</taxon>
        <taxon>Malpighiales</taxon>
        <taxon>Salicaceae</taxon>
        <taxon>Saliceae</taxon>
        <taxon>Salix</taxon>
    </lineage>
</organism>
<accession>A0A9Q0P7W9</accession>
<comment type="caution">
    <text evidence="1">The sequence shown here is derived from an EMBL/GenBank/DDBJ whole genome shotgun (WGS) entry which is preliminary data.</text>
</comment>
<keyword evidence="1" id="KW-0347">Helicase</keyword>
<proteinExistence type="predicted"/>
<name>A0A9Q0P7W9_9ROSI</name>
<reference evidence="1" key="1">
    <citation type="submission" date="2022-11" db="EMBL/GenBank/DDBJ databases">
        <authorList>
            <person name="Hyden B.L."/>
            <person name="Feng K."/>
            <person name="Yates T."/>
            <person name="Jawdy S."/>
            <person name="Smart L.B."/>
            <person name="Muchero W."/>
        </authorList>
    </citation>
    <scope>NUCLEOTIDE SEQUENCE</scope>
    <source>
        <tissue evidence="1">Shoot tip</tissue>
    </source>
</reference>
<dbReference type="AlphaFoldDB" id="A0A9Q0P7W9"/>
<protein>
    <submittedName>
        <fullName evidence="1">DNA2/NAM7 HELICASE FAMILY</fullName>
    </submittedName>
</protein>
<gene>
    <name evidence="1" type="ORF">OIU74_021012</name>
</gene>
<keyword evidence="1" id="KW-0547">Nucleotide-binding</keyword>
<dbReference type="GO" id="GO:0004386">
    <property type="term" value="F:helicase activity"/>
    <property type="evidence" value="ECO:0007669"/>
    <property type="project" value="UniProtKB-KW"/>
</dbReference>